<dbReference type="InterPro" id="IPR050879">
    <property type="entry name" value="Acyltransferase_3"/>
</dbReference>
<feature type="transmembrane region" description="Helical" evidence="1">
    <location>
        <begin position="254"/>
        <end position="271"/>
    </location>
</feature>
<reference evidence="3" key="1">
    <citation type="submission" date="2018-06" db="EMBL/GenBank/DDBJ databases">
        <authorList>
            <person name="Zhirakovskaya E."/>
        </authorList>
    </citation>
    <scope>NUCLEOTIDE SEQUENCE</scope>
</reference>
<dbReference type="EMBL" id="UOEC01000135">
    <property type="protein sequence ID" value="VAV96745.1"/>
    <property type="molecule type" value="Genomic_DNA"/>
</dbReference>
<accession>A0A3B0SPG7</accession>
<feature type="transmembrane region" description="Helical" evidence="1">
    <location>
        <begin position="97"/>
        <end position="114"/>
    </location>
</feature>
<feature type="transmembrane region" description="Helical" evidence="1">
    <location>
        <begin position="142"/>
        <end position="160"/>
    </location>
</feature>
<dbReference type="GO" id="GO:0016020">
    <property type="term" value="C:membrane"/>
    <property type="evidence" value="ECO:0007669"/>
    <property type="project" value="TreeGrafter"/>
</dbReference>
<sequence>MANAAVDIGPKKPRQVMHSLQVLRAIAALLVVFSHIREKNLQNAADSTQILQWFNFGPYGVDIFFVISGFIIAYIMPVGQYSLGDVKEFLARRVIRVMPMYWVVTLAAFSVWLYNPEMVNSSAPELTRVWQSFTLYPTDGRYLYQTGWTLSYEMYFYFLFAATMLFGRFQRLLLALILTTMITIGIVYQPGPEDPLFYLLTRHHLLEFMAGFAFCHFGKHLIGKMPITGAVLSVTGVALILAKAFDAGPIFDLFYFWGLPAMALVFGMLLLERAIPWPAYWVKLGEASYSLYLTHSFVMAAGAIIWYRLFDGTMASNIGFMFVSLAVSLVVAHLAYRFIENAMTVSLNKKWKELKNRPQKQQVAPAE</sequence>
<gene>
    <name evidence="3" type="ORF">MNBD_ALPHA08-573</name>
</gene>
<feature type="transmembrane region" description="Helical" evidence="1">
    <location>
        <begin position="56"/>
        <end position="76"/>
    </location>
</feature>
<keyword evidence="1" id="KW-0472">Membrane</keyword>
<dbReference type="PANTHER" id="PTHR23028:SF131">
    <property type="entry name" value="BLR2367 PROTEIN"/>
    <property type="match status" value="1"/>
</dbReference>
<evidence type="ECO:0000259" key="2">
    <source>
        <dbReference type="Pfam" id="PF01757"/>
    </source>
</evidence>
<dbReference type="AlphaFoldDB" id="A0A3B0SPG7"/>
<organism evidence="3">
    <name type="scientific">hydrothermal vent metagenome</name>
    <dbReference type="NCBI Taxonomy" id="652676"/>
    <lineage>
        <taxon>unclassified sequences</taxon>
        <taxon>metagenomes</taxon>
        <taxon>ecological metagenomes</taxon>
    </lineage>
</organism>
<dbReference type="PANTHER" id="PTHR23028">
    <property type="entry name" value="ACETYLTRANSFERASE"/>
    <property type="match status" value="1"/>
</dbReference>
<feature type="transmembrane region" description="Helical" evidence="1">
    <location>
        <begin position="221"/>
        <end position="242"/>
    </location>
</feature>
<feature type="transmembrane region" description="Helical" evidence="1">
    <location>
        <begin position="20"/>
        <end position="36"/>
    </location>
</feature>
<keyword evidence="1" id="KW-0812">Transmembrane</keyword>
<feature type="transmembrane region" description="Helical" evidence="1">
    <location>
        <begin position="172"/>
        <end position="190"/>
    </location>
</feature>
<protein>
    <recommendedName>
        <fullName evidence="2">Acyltransferase 3 domain-containing protein</fullName>
    </recommendedName>
</protein>
<feature type="transmembrane region" description="Helical" evidence="1">
    <location>
        <begin position="291"/>
        <end position="309"/>
    </location>
</feature>
<dbReference type="InterPro" id="IPR002656">
    <property type="entry name" value="Acyl_transf_3_dom"/>
</dbReference>
<feature type="domain" description="Acyltransferase 3" evidence="2">
    <location>
        <begin position="18"/>
        <end position="332"/>
    </location>
</feature>
<evidence type="ECO:0000256" key="1">
    <source>
        <dbReference type="SAM" id="Phobius"/>
    </source>
</evidence>
<proteinExistence type="predicted"/>
<evidence type="ECO:0000313" key="3">
    <source>
        <dbReference type="EMBL" id="VAV96745.1"/>
    </source>
</evidence>
<dbReference type="Pfam" id="PF01757">
    <property type="entry name" value="Acyl_transf_3"/>
    <property type="match status" value="1"/>
</dbReference>
<dbReference type="GO" id="GO:0000271">
    <property type="term" value="P:polysaccharide biosynthetic process"/>
    <property type="evidence" value="ECO:0007669"/>
    <property type="project" value="TreeGrafter"/>
</dbReference>
<keyword evidence="1" id="KW-1133">Transmembrane helix</keyword>
<name>A0A3B0SPG7_9ZZZZ</name>
<dbReference type="GO" id="GO:0016747">
    <property type="term" value="F:acyltransferase activity, transferring groups other than amino-acyl groups"/>
    <property type="evidence" value="ECO:0007669"/>
    <property type="project" value="InterPro"/>
</dbReference>
<feature type="transmembrane region" description="Helical" evidence="1">
    <location>
        <begin position="315"/>
        <end position="339"/>
    </location>
</feature>